<organism evidence="2 3">
    <name type="scientific">Aliterella atlantica CENA595</name>
    <dbReference type="NCBI Taxonomy" id="1618023"/>
    <lineage>
        <taxon>Bacteria</taxon>
        <taxon>Bacillati</taxon>
        <taxon>Cyanobacteriota</taxon>
        <taxon>Cyanophyceae</taxon>
        <taxon>Chroococcidiopsidales</taxon>
        <taxon>Aliterellaceae</taxon>
        <taxon>Aliterella</taxon>
    </lineage>
</organism>
<dbReference type="Pfam" id="PF00535">
    <property type="entry name" value="Glycos_transf_2"/>
    <property type="match status" value="1"/>
</dbReference>
<dbReference type="PANTHER" id="PTHR43685:SF2">
    <property type="entry name" value="GLYCOSYLTRANSFERASE 2-LIKE DOMAIN-CONTAINING PROTEIN"/>
    <property type="match status" value="1"/>
</dbReference>
<dbReference type="SUPFAM" id="SSF53448">
    <property type="entry name" value="Nucleotide-diphospho-sugar transferases"/>
    <property type="match status" value="1"/>
</dbReference>
<dbReference type="OrthoDB" id="564801at2"/>
<sequence length="425" mass="46923">MVAILPIVNNVECLKFLSKKVFNYRQQVIVIDSLVDVSTFGDRYSIQIVSSPAEIIQLLPTLQADFLAYIPFRHNFALPDIHLLAANYLAPLVPAVTLPQENAREMPSEALGWIASLNIAKFALPKLESWTILEIARILELAGVSFRWGGVRASDDVRQEKINSTSSIMAIVPHYRCEAWLRRCLQSLVDQTRALDSIVVIDDGSGNPPVSIVKEFSNVTLLASAVNVGPYRLVEQVILDTNYDAYLFQDADDWSTCDRLEKLLQTAAHTGAELIGTQELRVAKGQITPVCYPLDVNTALAEKPGHALIHPSSLATRDLFMRLGGFATGLKFGGDTEFLLRARFAAKIVNIPDYCYFRSKRTGSLTTAIATGLDSPARLQLLKTLKNRALANNTLVKAGQNPCLVPLVKANPIELKYIAGLQWHN</sequence>
<gene>
    <name evidence="2" type="ORF">UH38_00920</name>
</gene>
<comment type="caution">
    <text evidence="2">The sequence shown here is derived from an EMBL/GenBank/DDBJ whole genome shotgun (WGS) entry which is preliminary data.</text>
</comment>
<keyword evidence="3" id="KW-1185">Reference proteome</keyword>
<evidence type="ECO:0000313" key="3">
    <source>
        <dbReference type="Proteomes" id="UP000032452"/>
    </source>
</evidence>
<dbReference type="EMBL" id="JYON01000001">
    <property type="protein sequence ID" value="KJH73375.1"/>
    <property type="molecule type" value="Genomic_DNA"/>
</dbReference>
<dbReference type="Proteomes" id="UP000032452">
    <property type="component" value="Unassembled WGS sequence"/>
</dbReference>
<protein>
    <recommendedName>
        <fullName evidence="1">Glycosyltransferase 2-like domain-containing protein</fullName>
    </recommendedName>
</protein>
<evidence type="ECO:0000313" key="2">
    <source>
        <dbReference type="EMBL" id="KJH73375.1"/>
    </source>
</evidence>
<evidence type="ECO:0000259" key="1">
    <source>
        <dbReference type="Pfam" id="PF00535"/>
    </source>
</evidence>
<dbReference type="AlphaFoldDB" id="A0A0D8ZX89"/>
<feature type="domain" description="Glycosyltransferase 2-like" evidence="1">
    <location>
        <begin position="171"/>
        <end position="275"/>
    </location>
</feature>
<dbReference type="STRING" id="1618023.UH38_00920"/>
<reference evidence="2 3" key="1">
    <citation type="submission" date="2015-02" db="EMBL/GenBank/DDBJ databases">
        <title>Draft genome of a novel marine cyanobacterium (Chroococcales) isolated from South Atlantic Ocean.</title>
        <authorList>
            <person name="Rigonato J."/>
            <person name="Alvarenga D.O."/>
            <person name="Branco L.H."/>
            <person name="Varani A.M."/>
            <person name="Brandini F.P."/>
            <person name="Fiore M.F."/>
        </authorList>
    </citation>
    <scope>NUCLEOTIDE SEQUENCE [LARGE SCALE GENOMIC DNA]</scope>
    <source>
        <strain evidence="2 3">CENA595</strain>
    </source>
</reference>
<dbReference type="InterPro" id="IPR029044">
    <property type="entry name" value="Nucleotide-diphossugar_trans"/>
</dbReference>
<dbReference type="RefSeq" id="WP_045052720.1">
    <property type="nucleotide sequence ID" value="NZ_CAWMDP010000017.1"/>
</dbReference>
<dbReference type="PATRIC" id="fig|1618023.3.peg.1413"/>
<dbReference type="PANTHER" id="PTHR43685">
    <property type="entry name" value="GLYCOSYLTRANSFERASE"/>
    <property type="match status" value="1"/>
</dbReference>
<name>A0A0D8ZX89_9CYAN</name>
<accession>A0A0D8ZX89</accession>
<dbReference type="CDD" id="cd00761">
    <property type="entry name" value="Glyco_tranf_GTA_type"/>
    <property type="match status" value="1"/>
</dbReference>
<dbReference type="InterPro" id="IPR001173">
    <property type="entry name" value="Glyco_trans_2-like"/>
</dbReference>
<dbReference type="Gene3D" id="3.90.550.10">
    <property type="entry name" value="Spore Coat Polysaccharide Biosynthesis Protein SpsA, Chain A"/>
    <property type="match status" value="1"/>
</dbReference>
<dbReference type="InterPro" id="IPR050834">
    <property type="entry name" value="Glycosyltransf_2"/>
</dbReference>
<proteinExistence type="predicted"/>